<dbReference type="GO" id="GO:0004298">
    <property type="term" value="F:threonine-type endopeptidase activity"/>
    <property type="evidence" value="ECO:0007669"/>
    <property type="project" value="UniProtKB-KW"/>
</dbReference>
<dbReference type="InParanoid" id="A0A1Z5JU41"/>
<proteinExistence type="predicted"/>
<dbReference type="PANTHER" id="PTHR32194:SF4">
    <property type="entry name" value="PROTEASOME SUBUNIT BETA TYPE-7"/>
    <property type="match status" value="1"/>
</dbReference>
<protein>
    <recommendedName>
        <fullName evidence="7">Proteasome endopeptidase complex</fullName>
    </recommendedName>
</protein>
<accession>A0A1Z5JU41</accession>
<evidence type="ECO:0000313" key="6">
    <source>
        <dbReference type="Proteomes" id="UP000198406"/>
    </source>
</evidence>
<dbReference type="InterPro" id="IPR029055">
    <property type="entry name" value="Ntn_hydrolases_N"/>
</dbReference>
<dbReference type="EMBL" id="BDSP01000117">
    <property type="protein sequence ID" value="GAX17386.1"/>
    <property type="molecule type" value="Genomic_DNA"/>
</dbReference>
<dbReference type="InterPro" id="IPR001353">
    <property type="entry name" value="Proteasome_sua/b"/>
</dbReference>
<dbReference type="Gene3D" id="3.60.20.10">
    <property type="entry name" value="Glutamine Phosphoribosylpyrophosphate, subunit 1, domain 1"/>
    <property type="match status" value="1"/>
</dbReference>
<evidence type="ECO:0000256" key="2">
    <source>
        <dbReference type="ARBA" id="ARBA00022698"/>
    </source>
</evidence>
<organism evidence="5 6">
    <name type="scientific">Fistulifera solaris</name>
    <name type="common">Oleaginous diatom</name>
    <dbReference type="NCBI Taxonomy" id="1519565"/>
    <lineage>
        <taxon>Eukaryota</taxon>
        <taxon>Sar</taxon>
        <taxon>Stramenopiles</taxon>
        <taxon>Ochrophyta</taxon>
        <taxon>Bacillariophyta</taxon>
        <taxon>Bacillariophyceae</taxon>
        <taxon>Bacillariophycidae</taxon>
        <taxon>Naviculales</taxon>
        <taxon>Naviculaceae</taxon>
        <taxon>Fistulifera</taxon>
    </lineage>
</organism>
<dbReference type="AlphaFoldDB" id="A0A1Z5JU41"/>
<dbReference type="SUPFAM" id="SSF56235">
    <property type="entry name" value="N-terminal nucleophile aminohydrolases (Ntn hydrolases)"/>
    <property type="match status" value="1"/>
</dbReference>
<evidence type="ECO:0000313" key="5">
    <source>
        <dbReference type="EMBL" id="GAX17386.1"/>
    </source>
</evidence>
<evidence type="ECO:0000256" key="1">
    <source>
        <dbReference type="ARBA" id="ARBA00022670"/>
    </source>
</evidence>
<evidence type="ECO:0000256" key="3">
    <source>
        <dbReference type="ARBA" id="ARBA00022801"/>
    </source>
</evidence>
<dbReference type="GO" id="GO:0051603">
    <property type="term" value="P:proteolysis involved in protein catabolic process"/>
    <property type="evidence" value="ECO:0007669"/>
    <property type="project" value="InterPro"/>
</dbReference>
<dbReference type="Pfam" id="PF00227">
    <property type="entry name" value="Proteasome"/>
    <property type="match status" value="1"/>
</dbReference>
<dbReference type="PANTHER" id="PTHR32194">
    <property type="entry name" value="METALLOPROTEASE TLDD"/>
    <property type="match status" value="1"/>
</dbReference>
<reference evidence="5 6" key="1">
    <citation type="journal article" date="2015" name="Plant Cell">
        <title>Oil accumulation by the oleaginous diatom Fistulifera solaris as revealed by the genome and transcriptome.</title>
        <authorList>
            <person name="Tanaka T."/>
            <person name="Maeda Y."/>
            <person name="Veluchamy A."/>
            <person name="Tanaka M."/>
            <person name="Abida H."/>
            <person name="Marechal E."/>
            <person name="Bowler C."/>
            <person name="Muto M."/>
            <person name="Sunaga Y."/>
            <person name="Tanaka M."/>
            <person name="Yoshino T."/>
            <person name="Taniguchi T."/>
            <person name="Fukuda Y."/>
            <person name="Nemoto M."/>
            <person name="Matsumoto M."/>
            <person name="Wong P.S."/>
            <person name="Aburatani S."/>
            <person name="Fujibuchi W."/>
        </authorList>
    </citation>
    <scope>NUCLEOTIDE SEQUENCE [LARGE SCALE GENOMIC DNA]</scope>
    <source>
        <strain evidence="5 6">JPCC DA0580</strain>
    </source>
</reference>
<dbReference type="Proteomes" id="UP000198406">
    <property type="component" value="Unassembled WGS sequence"/>
</dbReference>
<comment type="caution">
    <text evidence="5">The sequence shown here is derived from an EMBL/GenBank/DDBJ whole genome shotgun (WGS) entry which is preliminary data.</text>
</comment>
<keyword evidence="2" id="KW-0888">Threonine protease</keyword>
<keyword evidence="4" id="KW-0539">Nucleus</keyword>
<dbReference type="OrthoDB" id="429533at2759"/>
<gene>
    <name evidence="5" type="ORF">FisN_5Hh029</name>
</gene>
<keyword evidence="6" id="KW-1185">Reference proteome</keyword>
<keyword evidence="1" id="KW-0645">Protease</keyword>
<evidence type="ECO:0008006" key="7">
    <source>
        <dbReference type="Google" id="ProtNLM"/>
    </source>
</evidence>
<name>A0A1Z5JU41_FISSO</name>
<dbReference type="GO" id="GO:0005737">
    <property type="term" value="C:cytoplasm"/>
    <property type="evidence" value="ECO:0007669"/>
    <property type="project" value="TreeGrafter"/>
</dbReference>
<sequence length="384" mass="41665">MKRYRDSIFSSVFVLCCVVERGKAVKSFLSVDETQLLFPLVDTNLSPYYREIQCPGSFLAKDSLDLTTHDNTDYYNDEYLSLERFLASSNALATKYPPQSQGLAKDNKNSNLKFTKTGTTIVGVAIDGVCVLAADTRATAGSLVADNRAEKLHLLNARTVAAGAGTSADLQHITRECAAVAALQARWNQVGNDVDSEREDTASVLELVYWLRKRLYERNGACQANLIVGGIHHNGKAQLRAIHPHGSVDVVPFTALGSGGMAAMSVLEQGYPALATAKDPRQAAQELCIQAIRAGIENDLGSGSQVDICVVDAKSGCVMTRGVYPEERLPTIDERVDDIGDTGGVNGFGKVPFVLQSPRVVRPSDMELRKRERELWSSLINDAA</sequence>
<evidence type="ECO:0000256" key="4">
    <source>
        <dbReference type="ARBA" id="ARBA00023242"/>
    </source>
</evidence>
<keyword evidence="3" id="KW-0378">Hydrolase</keyword>
<dbReference type="InterPro" id="IPR023333">
    <property type="entry name" value="Proteasome_suB-type"/>
</dbReference>
<dbReference type="GO" id="GO:0005839">
    <property type="term" value="C:proteasome core complex"/>
    <property type="evidence" value="ECO:0007669"/>
    <property type="project" value="InterPro"/>
</dbReference>